<dbReference type="InterPro" id="IPR000719">
    <property type="entry name" value="Prot_kinase_dom"/>
</dbReference>
<keyword evidence="2" id="KW-0418">Kinase</keyword>
<evidence type="ECO:0000313" key="3">
    <source>
        <dbReference type="Proteomes" id="UP000001058"/>
    </source>
</evidence>
<protein>
    <submittedName>
        <fullName evidence="2">Serine/threonine protein kinase 11</fullName>
    </submittedName>
</protein>
<gene>
    <name evidence="2" type="primary">stpk11</name>
    <name evidence="2" type="ORF">VOLCADRAFT_73662</name>
</gene>
<accession>D8TP85</accession>
<dbReference type="PANTHER" id="PTHR48011:SF4">
    <property type="entry name" value="MITOGEN-ACTIVATED PROTEIN KINASE KINASE KINASE 19"/>
    <property type="match status" value="1"/>
</dbReference>
<evidence type="ECO:0000313" key="2">
    <source>
        <dbReference type="EMBL" id="EFJ50576.1"/>
    </source>
</evidence>
<keyword evidence="2" id="KW-0723">Serine/threonine-protein kinase</keyword>
<dbReference type="Pfam" id="PF00069">
    <property type="entry name" value="Pkinase"/>
    <property type="match status" value="1"/>
</dbReference>
<dbReference type="InParanoid" id="D8TP85"/>
<dbReference type="GO" id="GO:0005524">
    <property type="term" value="F:ATP binding"/>
    <property type="evidence" value="ECO:0007669"/>
    <property type="project" value="InterPro"/>
</dbReference>
<dbReference type="Gene3D" id="1.10.510.10">
    <property type="entry name" value="Transferase(Phosphotransferase) domain 1"/>
    <property type="match status" value="1"/>
</dbReference>
<dbReference type="KEGG" id="vcn:VOLCADRAFT_73662"/>
<feature type="domain" description="Protein kinase" evidence="1">
    <location>
        <begin position="1"/>
        <end position="109"/>
    </location>
</feature>
<dbReference type="STRING" id="3068.D8TP85"/>
<dbReference type="RefSeq" id="XP_002948169.1">
    <property type="nucleotide sequence ID" value="XM_002948123.1"/>
</dbReference>
<dbReference type="SUPFAM" id="SSF56112">
    <property type="entry name" value="Protein kinase-like (PK-like)"/>
    <property type="match status" value="1"/>
</dbReference>
<dbReference type="OrthoDB" id="534005at2759"/>
<dbReference type="Proteomes" id="UP000001058">
    <property type="component" value="Unassembled WGS sequence"/>
</dbReference>
<dbReference type="GeneID" id="9625153"/>
<organism evidence="3">
    <name type="scientific">Volvox carteri f. nagariensis</name>
    <dbReference type="NCBI Taxonomy" id="3068"/>
    <lineage>
        <taxon>Eukaryota</taxon>
        <taxon>Viridiplantae</taxon>
        <taxon>Chlorophyta</taxon>
        <taxon>core chlorophytes</taxon>
        <taxon>Chlorophyceae</taxon>
        <taxon>CS clade</taxon>
        <taxon>Chlamydomonadales</taxon>
        <taxon>Volvocaceae</taxon>
        <taxon>Volvox</taxon>
    </lineage>
</organism>
<dbReference type="AlphaFoldDB" id="D8TP85"/>
<dbReference type="PANTHER" id="PTHR48011">
    <property type="entry name" value="CCR4-NOT TRANSCRIPTIONAL COMPLEX SUBUNIT CAF120-RELATED"/>
    <property type="match status" value="1"/>
</dbReference>
<keyword evidence="3" id="KW-1185">Reference proteome</keyword>
<dbReference type="InterPro" id="IPR052751">
    <property type="entry name" value="Plant_MAPKKK"/>
</dbReference>
<name>D8TP85_VOLCA</name>
<dbReference type="EMBL" id="GL378330">
    <property type="protein sequence ID" value="EFJ50576.1"/>
    <property type="molecule type" value="Genomic_DNA"/>
</dbReference>
<dbReference type="PROSITE" id="PS50011">
    <property type="entry name" value="PROTEIN_KINASE_DOM"/>
    <property type="match status" value="1"/>
</dbReference>
<reference evidence="2 3" key="1">
    <citation type="journal article" date="2010" name="Science">
        <title>Genomic analysis of organismal complexity in the multicellular green alga Volvox carteri.</title>
        <authorList>
            <person name="Prochnik S.E."/>
            <person name="Umen J."/>
            <person name="Nedelcu A.M."/>
            <person name="Hallmann A."/>
            <person name="Miller S.M."/>
            <person name="Nishii I."/>
            <person name="Ferris P."/>
            <person name="Kuo A."/>
            <person name="Mitros T."/>
            <person name="Fritz-Laylin L.K."/>
            <person name="Hellsten U."/>
            <person name="Chapman J."/>
            <person name="Simakov O."/>
            <person name="Rensing S.A."/>
            <person name="Terry A."/>
            <person name="Pangilinan J."/>
            <person name="Kapitonov V."/>
            <person name="Jurka J."/>
            <person name="Salamov A."/>
            <person name="Shapiro H."/>
            <person name="Schmutz J."/>
            <person name="Grimwood J."/>
            <person name="Lindquist E."/>
            <person name="Lucas S."/>
            <person name="Grigoriev I.V."/>
            <person name="Schmitt R."/>
            <person name="Kirk D."/>
            <person name="Rokhsar D.S."/>
        </authorList>
    </citation>
    <scope>NUCLEOTIDE SEQUENCE [LARGE SCALE GENOMIC DNA]</scope>
    <source>
        <strain evidence="3">f. Nagariensis / Eve</strain>
    </source>
</reference>
<evidence type="ECO:0000259" key="1">
    <source>
        <dbReference type="PROSITE" id="PS50011"/>
    </source>
</evidence>
<dbReference type="GO" id="GO:0004674">
    <property type="term" value="F:protein serine/threonine kinase activity"/>
    <property type="evidence" value="ECO:0007669"/>
    <property type="project" value="UniProtKB-KW"/>
</dbReference>
<keyword evidence="2" id="KW-0808">Transferase</keyword>
<dbReference type="GO" id="GO:0007165">
    <property type="term" value="P:signal transduction"/>
    <property type="evidence" value="ECO:0007669"/>
    <property type="project" value="TreeGrafter"/>
</dbReference>
<proteinExistence type="predicted"/>
<dbReference type="InterPro" id="IPR011009">
    <property type="entry name" value="Kinase-like_dom_sf"/>
</dbReference>
<sequence length="128" mass="13640">MVGDAGCMQRVAADGMLHLPASGTPLFAAPETKRKGAFSVKADLYSVGVLLTVCAAWHRQTGRVLGFLRGEAALPDFLPDELKDLVVRLVAVDPEQRLSAEEALRHPFLAAVDAGPLLPVRVDGTVPR</sequence>